<comment type="caution">
    <text evidence="2">The sequence shown here is derived from an EMBL/GenBank/DDBJ whole genome shotgun (WGS) entry which is preliminary data.</text>
</comment>
<dbReference type="AlphaFoldDB" id="A0A835P3R1"/>
<dbReference type="EMBL" id="JADCNM010000624">
    <property type="protein sequence ID" value="KAG0446021.1"/>
    <property type="molecule type" value="Genomic_DNA"/>
</dbReference>
<dbReference type="Proteomes" id="UP000639772">
    <property type="component" value="Unassembled WGS sequence"/>
</dbReference>
<dbReference type="Proteomes" id="UP000636800">
    <property type="component" value="Unassembled WGS sequence"/>
</dbReference>
<evidence type="ECO:0000313" key="1">
    <source>
        <dbReference type="EMBL" id="KAG0446021.1"/>
    </source>
</evidence>
<protein>
    <submittedName>
        <fullName evidence="2">Uncharacterized protein</fullName>
    </submittedName>
</protein>
<feature type="non-terminal residue" evidence="2">
    <location>
        <position position="1"/>
    </location>
</feature>
<sequence>NTSTRDILLSYGSQDFKCYGAQPLSRQADSGRVGNCVNNKIARFGDSVFIDLFQIATANHFPQHFGATLSLNVAAIFRMANKLSMAPVGTTPPLKSFPITSASHFLIHPLVFWYIDTSIRHV</sequence>
<name>A0A835P3R1_VANPL</name>
<organism evidence="2 3">
    <name type="scientific">Vanilla planifolia</name>
    <name type="common">Vanilla</name>
    <dbReference type="NCBI Taxonomy" id="51239"/>
    <lineage>
        <taxon>Eukaryota</taxon>
        <taxon>Viridiplantae</taxon>
        <taxon>Streptophyta</taxon>
        <taxon>Embryophyta</taxon>
        <taxon>Tracheophyta</taxon>
        <taxon>Spermatophyta</taxon>
        <taxon>Magnoliopsida</taxon>
        <taxon>Liliopsida</taxon>
        <taxon>Asparagales</taxon>
        <taxon>Orchidaceae</taxon>
        <taxon>Vanilloideae</taxon>
        <taxon>Vanilleae</taxon>
        <taxon>Vanilla</taxon>
    </lineage>
</organism>
<gene>
    <name evidence="2" type="ORF">HPP92_029027</name>
    <name evidence="1" type="ORF">HPP92_029039</name>
</gene>
<keyword evidence="3" id="KW-1185">Reference proteome</keyword>
<dbReference type="EMBL" id="JADCNL010000623">
    <property type="protein sequence ID" value="KAG0446031.1"/>
    <property type="molecule type" value="Genomic_DNA"/>
</dbReference>
<proteinExistence type="predicted"/>
<reference evidence="3 4" key="1">
    <citation type="journal article" date="2020" name="Nat. Food">
        <title>A phased Vanilla planifolia genome enables genetic improvement of flavour and production.</title>
        <authorList>
            <person name="Hasing T."/>
            <person name="Tang H."/>
            <person name="Brym M."/>
            <person name="Khazi F."/>
            <person name="Huang T."/>
            <person name="Chambers A.H."/>
        </authorList>
    </citation>
    <scope>NUCLEOTIDE SEQUENCE [LARGE SCALE GENOMIC DNA]</scope>
    <source>
        <tissue evidence="2">Leaf</tissue>
    </source>
</reference>
<accession>A0A835P3R1</accession>
<evidence type="ECO:0000313" key="2">
    <source>
        <dbReference type="EMBL" id="KAG0446031.1"/>
    </source>
</evidence>
<evidence type="ECO:0000313" key="4">
    <source>
        <dbReference type="Proteomes" id="UP000639772"/>
    </source>
</evidence>
<evidence type="ECO:0000313" key="3">
    <source>
        <dbReference type="Proteomes" id="UP000636800"/>
    </source>
</evidence>